<feature type="chain" id="PRO_5002773305" evidence="1">
    <location>
        <begin position="23"/>
        <end position="186"/>
    </location>
</feature>
<dbReference type="STRING" id="395495.Lcho_3404"/>
<dbReference type="Gene3D" id="2.30.30.830">
    <property type="match status" value="1"/>
</dbReference>
<dbReference type="PROSITE" id="PS51257">
    <property type="entry name" value="PROKAR_LIPOPROTEIN"/>
    <property type="match status" value="1"/>
</dbReference>
<evidence type="ECO:0000313" key="3">
    <source>
        <dbReference type="Proteomes" id="UP000001693"/>
    </source>
</evidence>
<dbReference type="AlphaFoldDB" id="B1Y306"/>
<organism evidence="2 3">
    <name type="scientific">Leptothrix cholodnii (strain ATCC 51168 / LMG 8142 / SP-6)</name>
    <name type="common">Leptothrix discophora (strain SP-6)</name>
    <dbReference type="NCBI Taxonomy" id="395495"/>
    <lineage>
        <taxon>Bacteria</taxon>
        <taxon>Pseudomonadati</taxon>
        <taxon>Pseudomonadota</taxon>
        <taxon>Betaproteobacteria</taxon>
        <taxon>Burkholderiales</taxon>
        <taxon>Sphaerotilaceae</taxon>
        <taxon>Leptothrix</taxon>
    </lineage>
</organism>
<dbReference type="Proteomes" id="UP000001693">
    <property type="component" value="Chromosome"/>
</dbReference>
<gene>
    <name evidence="2" type="ordered locus">Lcho_3404</name>
</gene>
<dbReference type="Pfam" id="PF04351">
    <property type="entry name" value="PilP"/>
    <property type="match status" value="1"/>
</dbReference>
<keyword evidence="1" id="KW-0732">Signal</keyword>
<name>B1Y306_LEPCP</name>
<evidence type="ECO:0000256" key="1">
    <source>
        <dbReference type="SAM" id="SignalP"/>
    </source>
</evidence>
<dbReference type="RefSeq" id="WP_012348409.1">
    <property type="nucleotide sequence ID" value="NC_010524.1"/>
</dbReference>
<reference evidence="2 3" key="1">
    <citation type="submission" date="2008-03" db="EMBL/GenBank/DDBJ databases">
        <title>Complete sequence of Leptothrix cholodnii SP-6.</title>
        <authorList>
            <consortium name="US DOE Joint Genome Institute"/>
            <person name="Copeland A."/>
            <person name="Lucas S."/>
            <person name="Lapidus A."/>
            <person name="Glavina del Rio T."/>
            <person name="Dalin E."/>
            <person name="Tice H."/>
            <person name="Bruce D."/>
            <person name="Goodwin L."/>
            <person name="Pitluck S."/>
            <person name="Chertkov O."/>
            <person name="Brettin T."/>
            <person name="Detter J.C."/>
            <person name="Han C."/>
            <person name="Kuske C.R."/>
            <person name="Schmutz J."/>
            <person name="Larimer F."/>
            <person name="Land M."/>
            <person name="Hauser L."/>
            <person name="Kyrpides N."/>
            <person name="Lykidis A."/>
            <person name="Emerson D."/>
            <person name="Richardson P."/>
        </authorList>
    </citation>
    <scope>NUCLEOTIDE SEQUENCE [LARGE SCALE GENOMIC DNA]</scope>
    <source>
        <strain evidence="3">ATCC 51168 / LMG 8142 / SP-6</strain>
    </source>
</reference>
<sequence precursor="true">MLPRRLTLAALATGLAASTLLSGCGNPHEELQSWMDQQRREAKPRVPPLLPPRKFDPQPYTAISVVEPFSGQKLQVAIKQETRQPNSLLAAELNRRREPLEAYPLDALTMVGSVVRSGRPYALLSADNLLYQIKVGDYIGQNYGRITRITETEISLREIVQDAIGEWVERMSTLTLQERGAQEKSR</sequence>
<keyword evidence="3" id="KW-1185">Reference proteome</keyword>
<protein>
    <submittedName>
        <fullName evidence="2">Pilus assembly protein PilP</fullName>
    </submittedName>
</protein>
<dbReference type="PIRSF" id="PIRSF016481">
    <property type="entry name" value="Pilus_assembly_PilP"/>
    <property type="match status" value="1"/>
</dbReference>
<dbReference type="KEGG" id="lch:Lcho_3404"/>
<dbReference type="HOGENOM" id="CLU_109321_1_0_4"/>
<proteinExistence type="predicted"/>
<dbReference type="InterPro" id="IPR007446">
    <property type="entry name" value="PilP"/>
</dbReference>
<feature type="signal peptide" evidence="1">
    <location>
        <begin position="1"/>
        <end position="22"/>
    </location>
</feature>
<dbReference type="EMBL" id="CP001013">
    <property type="protein sequence ID" value="ACB35662.1"/>
    <property type="molecule type" value="Genomic_DNA"/>
</dbReference>
<evidence type="ECO:0000313" key="2">
    <source>
        <dbReference type="EMBL" id="ACB35662.1"/>
    </source>
</evidence>
<dbReference type="OrthoDB" id="5296580at2"/>
<accession>B1Y306</accession>
<dbReference type="eggNOG" id="COG3168">
    <property type="taxonomic scope" value="Bacteria"/>
</dbReference>